<evidence type="ECO:0000313" key="1">
    <source>
        <dbReference type="EMBL" id="GBM54632.1"/>
    </source>
</evidence>
<dbReference type="EMBL" id="BGPR01178438">
    <property type="protein sequence ID" value="GBM54632.1"/>
    <property type="molecule type" value="Genomic_DNA"/>
</dbReference>
<reference evidence="1 2" key="1">
    <citation type="journal article" date="2019" name="Sci. Rep.">
        <title>Orb-weaving spider Araneus ventricosus genome elucidates the spidroin gene catalogue.</title>
        <authorList>
            <person name="Kono N."/>
            <person name="Nakamura H."/>
            <person name="Ohtoshi R."/>
            <person name="Moran D.A.P."/>
            <person name="Shinohara A."/>
            <person name="Yoshida Y."/>
            <person name="Fujiwara M."/>
            <person name="Mori M."/>
            <person name="Tomita M."/>
            <person name="Arakawa K."/>
        </authorList>
    </citation>
    <scope>NUCLEOTIDE SEQUENCE [LARGE SCALE GENOMIC DNA]</scope>
</reference>
<sequence>MLHSQTSVSASTSSFQNCLREKPAKHHPFNKWTCSSLTRPLCSPHNEIPQLMAIYQKPCCIHLIKIGDGPCGARSSVNP</sequence>
<name>A0A4Y2GLA4_ARAVE</name>
<comment type="caution">
    <text evidence="1">The sequence shown here is derived from an EMBL/GenBank/DDBJ whole genome shotgun (WGS) entry which is preliminary data.</text>
</comment>
<gene>
    <name evidence="1" type="ORF">AVEN_150034_1</name>
</gene>
<keyword evidence="2" id="KW-1185">Reference proteome</keyword>
<evidence type="ECO:0000313" key="2">
    <source>
        <dbReference type="Proteomes" id="UP000499080"/>
    </source>
</evidence>
<proteinExistence type="predicted"/>
<protein>
    <submittedName>
        <fullName evidence="1">Uncharacterized protein</fullName>
    </submittedName>
</protein>
<accession>A0A4Y2GLA4</accession>
<organism evidence="1 2">
    <name type="scientific">Araneus ventricosus</name>
    <name type="common">Orbweaver spider</name>
    <name type="synonym">Epeira ventricosa</name>
    <dbReference type="NCBI Taxonomy" id="182803"/>
    <lineage>
        <taxon>Eukaryota</taxon>
        <taxon>Metazoa</taxon>
        <taxon>Ecdysozoa</taxon>
        <taxon>Arthropoda</taxon>
        <taxon>Chelicerata</taxon>
        <taxon>Arachnida</taxon>
        <taxon>Araneae</taxon>
        <taxon>Araneomorphae</taxon>
        <taxon>Entelegynae</taxon>
        <taxon>Araneoidea</taxon>
        <taxon>Araneidae</taxon>
        <taxon>Araneus</taxon>
    </lineage>
</organism>
<dbReference type="Proteomes" id="UP000499080">
    <property type="component" value="Unassembled WGS sequence"/>
</dbReference>
<dbReference type="AlphaFoldDB" id="A0A4Y2GLA4"/>